<feature type="compositionally biased region" description="Polar residues" evidence="1">
    <location>
        <begin position="125"/>
        <end position="144"/>
    </location>
</feature>
<reference evidence="2 3" key="1">
    <citation type="journal article" date="2018" name="Sci. Rep.">
        <title>Genome sequence of the cauliflower mushroom Sparassis crispa (Hanabiratake) and its association with beneficial usage.</title>
        <authorList>
            <person name="Kiyama R."/>
            <person name="Furutani Y."/>
            <person name="Kawaguchi K."/>
            <person name="Nakanishi T."/>
        </authorList>
    </citation>
    <scope>NUCLEOTIDE SEQUENCE [LARGE SCALE GENOMIC DNA]</scope>
</reference>
<protein>
    <submittedName>
        <fullName evidence="2">Uncharacterized protein</fullName>
    </submittedName>
</protein>
<organism evidence="2 3">
    <name type="scientific">Sparassis crispa</name>
    <dbReference type="NCBI Taxonomy" id="139825"/>
    <lineage>
        <taxon>Eukaryota</taxon>
        <taxon>Fungi</taxon>
        <taxon>Dikarya</taxon>
        <taxon>Basidiomycota</taxon>
        <taxon>Agaricomycotina</taxon>
        <taxon>Agaricomycetes</taxon>
        <taxon>Polyporales</taxon>
        <taxon>Sparassidaceae</taxon>
        <taxon>Sparassis</taxon>
    </lineage>
</organism>
<gene>
    <name evidence="2" type="ORF">SCP_0804780</name>
</gene>
<dbReference type="AlphaFoldDB" id="A0A401GW14"/>
<evidence type="ECO:0000313" key="2">
    <source>
        <dbReference type="EMBL" id="GBE85954.1"/>
    </source>
</evidence>
<proteinExistence type="predicted"/>
<dbReference type="EMBL" id="BFAD01000008">
    <property type="protein sequence ID" value="GBE85954.1"/>
    <property type="molecule type" value="Genomic_DNA"/>
</dbReference>
<evidence type="ECO:0000313" key="3">
    <source>
        <dbReference type="Proteomes" id="UP000287166"/>
    </source>
</evidence>
<dbReference type="RefSeq" id="XP_027616867.1">
    <property type="nucleotide sequence ID" value="XM_027761066.1"/>
</dbReference>
<name>A0A401GW14_9APHY</name>
<evidence type="ECO:0000256" key="1">
    <source>
        <dbReference type="SAM" id="MobiDB-lite"/>
    </source>
</evidence>
<feature type="region of interest" description="Disordered" evidence="1">
    <location>
        <begin position="124"/>
        <end position="144"/>
    </location>
</feature>
<dbReference type="InParanoid" id="A0A401GW14"/>
<sequence>MQPLGPSLAGNIMPSLNLAACWLIPQWVPILRTRFLRFPSRLSRSRPWPKSRDCCKIRSTAPRNQFLSIPDDWFRIDPSLLDPALLTAEMITPNLGGQNVLQLQALFAAGFAVYPGAPPAPGFMWNNNTAEPSQDSNDSGQDTSRQVVFPAIAPAYWA</sequence>
<dbReference type="GeneID" id="38782871"/>
<comment type="caution">
    <text evidence="2">The sequence shown here is derived from an EMBL/GenBank/DDBJ whole genome shotgun (WGS) entry which is preliminary data.</text>
</comment>
<dbReference type="Proteomes" id="UP000287166">
    <property type="component" value="Unassembled WGS sequence"/>
</dbReference>
<keyword evidence="3" id="KW-1185">Reference proteome</keyword>
<accession>A0A401GW14</accession>